<dbReference type="SUPFAM" id="SSF103481">
    <property type="entry name" value="Multidrug resistance efflux transporter EmrE"/>
    <property type="match status" value="2"/>
</dbReference>
<evidence type="ECO:0000259" key="4">
    <source>
        <dbReference type="Pfam" id="PF00892"/>
    </source>
</evidence>
<organism evidence="5 6">
    <name type="scientific">Fructobacillus ficulneus</name>
    <dbReference type="NCBI Taxonomy" id="157463"/>
    <lineage>
        <taxon>Bacteria</taxon>
        <taxon>Bacillati</taxon>
        <taxon>Bacillota</taxon>
        <taxon>Bacilli</taxon>
        <taxon>Lactobacillales</taxon>
        <taxon>Lactobacillaceae</taxon>
        <taxon>Fructobacillus</taxon>
    </lineage>
</organism>
<dbReference type="OrthoDB" id="9810818at2"/>
<feature type="transmembrane region" description="Helical" evidence="3">
    <location>
        <begin position="104"/>
        <end position="125"/>
    </location>
</feature>
<dbReference type="InterPro" id="IPR037185">
    <property type="entry name" value="EmrE-like"/>
</dbReference>
<feature type="transmembrane region" description="Helical" evidence="3">
    <location>
        <begin position="80"/>
        <end position="98"/>
    </location>
</feature>
<dbReference type="AlphaFoldDB" id="A0A0K8MII7"/>
<gene>
    <name evidence="5" type="ORF">FFIC_283990</name>
</gene>
<feature type="transmembrane region" description="Helical" evidence="3">
    <location>
        <begin position="9"/>
        <end position="31"/>
    </location>
</feature>
<dbReference type="GO" id="GO:0016020">
    <property type="term" value="C:membrane"/>
    <property type="evidence" value="ECO:0007669"/>
    <property type="project" value="InterPro"/>
</dbReference>
<dbReference type="InterPro" id="IPR000620">
    <property type="entry name" value="EamA_dom"/>
</dbReference>
<evidence type="ECO:0000256" key="2">
    <source>
        <dbReference type="ARBA" id="ARBA00007362"/>
    </source>
</evidence>
<protein>
    <recommendedName>
        <fullName evidence="4">EamA domain-containing protein</fullName>
    </recommendedName>
</protein>
<comment type="similarity">
    <text evidence="2">Belongs to the EamA transporter family.</text>
</comment>
<evidence type="ECO:0000256" key="3">
    <source>
        <dbReference type="SAM" id="Phobius"/>
    </source>
</evidence>
<feature type="transmembrane region" description="Helical" evidence="3">
    <location>
        <begin position="37"/>
        <end position="59"/>
    </location>
</feature>
<feature type="transmembrane region" description="Helical" evidence="3">
    <location>
        <begin position="276"/>
        <end position="293"/>
    </location>
</feature>
<feature type="transmembrane region" description="Helical" evidence="3">
    <location>
        <begin position="222"/>
        <end position="242"/>
    </location>
</feature>
<dbReference type="Gene3D" id="1.10.3730.20">
    <property type="match status" value="1"/>
</dbReference>
<proteinExistence type="inferred from homology"/>
<evidence type="ECO:0000313" key="5">
    <source>
        <dbReference type="EMBL" id="GAP00382.1"/>
    </source>
</evidence>
<dbReference type="RefSeq" id="WP_061993681.1">
    <property type="nucleotide sequence ID" value="NZ_DF968005.1"/>
</dbReference>
<keyword evidence="3" id="KW-1133">Transmembrane helix</keyword>
<reference evidence="5 6" key="1">
    <citation type="journal article" date="2015" name="BMC Genomics">
        <title>Comparative genomics of Fructobacillus spp. and Leuconostoc spp. reveals niche-specific evolution of Fructobacillus spp.</title>
        <authorList>
            <person name="Endo A."/>
            <person name="Tanizawa Y."/>
            <person name="Tanaka N."/>
            <person name="Maeno S."/>
            <person name="Kumar H."/>
            <person name="Shiwa Y."/>
            <person name="Okada S."/>
            <person name="Yoshikawa H."/>
            <person name="Dicks L."/>
            <person name="Nakagawa J."/>
            <person name="Arita M."/>
        </authorList>
    </citation>
    <scope>NUCLEOTIDE SEQUENCE [LARGE SCALE GENOMIC DNA]</scope>
    <source>
        <strain evidence="5 6">JCM 12225</strain>
    </source>
</reference>
<dbReference type="PANTHER" id="PTHR22911:SF79">
    <property type="entry name" value="MOBA-LIKE NTP TRANSFERASE DOMAIN-CONTAINING PROTEIN"/>
    <property type="match status" value="1"/>
</dbReference>
<name>A0A0K8MII7_9LACO</name>
<accession>A0A0K8MII7</accession>
<feature type="transmembrane region" description="Helical" evidence="3">
    <location>
        <begin position="247"/>
        <end position="270"/>
    </location>
</feature>
<dbReference type="Pfam" id="PF00892">
    <property type="entry name" value="EamA"/>
    <property type="match status" value="2"/>
</dbReference>
<keyword evidence="6" id="KW-1185">Reference proteome</keyword>
<feature type="domain" description="EamA" evidence="4">
    <location>
        <begin position="162"/>
        <end position="293"/>
    </location>
</feature>
<dbReference type="Proteomes" id="UP000253891">
    <property type="component" value="Unassembled WGS sequence"/>
</dbReference>
<dbReference type="PANTHER" id="PTHR22911">
    <property type="entry name" value="ACYL-MALONYL CONDENSING ENZYME-RELATED"/>
    <property type="match status" value="1"/>
</dbReference>
<keyword evidence="3" id="KW-0812">Transmembrane</keyword>
<feature type="transmembrane region" description="Helical" evidence="3">
    <location>
        <begin position="132"/>
        <end position="149"/>
    </location>
</feature>
<feature type="transmembrane region" description="Helical" evidence="3">
    <location>
        <begin position="155"/>
        <end position="180"/>
    </location>
</feature>
<dbReference type="STRING" id="157463.GCA_001047075_01270"/>
<sequence>MKKSQQQIGLFFAIAGASFWGLSGVASQYLFHDTGVLPTSIVALRLLIGGLLALLLAVGSPRLRTQIWAIWRDPADRKRLLLFSLFGFLPSQLSYFLSISYGNVAAAAALQFLSPTFTLVYLIVGQRYQPKMLELLTILISVVGTILLITDGQLAVFAIAPLAIFWGLVSGMGQVAYSILPKPLLEKYDTSVVVGWGMFLGGIPLGPAIFRDSALTTLSAWQWTNVVFIILIGTLAACLCYINSLKYLAATVAQMLGSFEPLTATVFSVLVLNQHLGLVEILGMILIISVVFIQSRKNEPEEITTADLYIVDKS</sequence>
<keyword evidence="3" id="KW-0472">Membrane</keyword>
<evidence type="ECO:0000313" key="6">
    <source>
        <dbReference type="Proteomes" id="UP000253891"/>
    </source>
</evidence>
<feature type="transmembrane region" description="Helical" evidence="3">
    <location>
        <begin position="192"/>
        <end position="210"/>
    </location>
</feature>
<comment type="subcellular location">
    <subcellularLocation>
        <location evidence="1">Endomembrane system</location>
        <topology evidence="1">Multi-pass membrane protein</topology>
    </subcellularLocation>
</comment>
<evidence type="ECO:0000256" key="1">
    <source>
        <dbReference type="ARBA" id="ARBA00004127"/>
    </source>
</evidence>
<feature type="domain" description="EamA" evidence="4">
    <location>
        <begin position="8"/>
        <end position="149"/>
    </location>
</feature>
<dbReference type="EMBL" id="DF968005">
    <property type="protein sequence ID" value="GAP00382.1"/>
    <property type="molecule type" value="Genomic_DNA"/>
</dbReference>